<feature type="transmembrane region" description="Helical" evidence="8">
    <location>
        <begin position="67"/>
        <end position="86"/>
    </location>
</feature>
<feature type="transmembrane region" description="Helical" evidence="8">
    <location>
        <begin position="409"/>
        <end position="430"/>
    </location>
</feature>
<feature type="transmembrane region" description="Helical" evidence="8">
    <location>
        <begin position="468"/>
        <end position="487"/>
    </location>
</feature>
<organism evidence="9 10">
    <name type="scientific">Choiromyces venosus 120613-1</name>
    <dbReference type="NCBI Taxonomy" id="1336337"/>
    <lineage>
        <taxon>Eukaryota</taxon>
        <taxon>Fungi</taxon>
        <taxon>Dikarya</taxon>
        <taxon>Ascomycota</taxon>
        <taxon>Pezizomycotina</taxon>
        <taxon>Pezizomycetes</taxon>
        <taxon>Pezizales</taxon>
        <taxon>Tuberaceae</taxon>
        <taxon>Choiromyces</taxon>
    </lineage>
</organism>
<comment type="subcellular location">
    <subcellularLocation>
        <location evidence="1">Membrane</location>
        <topology evidence="1">Multi-pass membrane protein</topology>
    </subcellularLocation>
</comment>
<comment type="similarity">
    <text evidence="2">Belongs to the nucleobase:cation symporter-2 (NCS2) (TC 2.A.40) family.</text>
</comment>
<feature type="compositionally biased region" description="Polar residues" evidence="7">
    <location>
        <begin position="544"/>
        <end position="556"/>
    </location>
</feature>
<accession>A0A3N4IZ83</accession>
<dbReference type="Pfam" id="PF00860">
    <property type="entry name" value="Xan_ur_permease"/>
    <property type="match status" value="1"/>
</dbReference>
<dbReference type="PANTHER" id="PTHR42810:SF2">
    <property type="entry name" value="PURINE PERMEASE C1399.01C-RELATED"/>
    <property type="match status" value="1"/>
</dbReference>
<dbReference type="OrthoDB" id="1641903at2759"/>
<evidence type="ECO:0000313" key="10">
    <source>
        <dbReference type="Proteomes" id="UP000276215"/>
    </source>
</evidence>
<evidence type="ECO:0000256" key="2">
    <source>
        <dbReference type="ARBA" id="ARBA00008821"/>
    </source>
</evidence>
<keyword evidence="6 8" id="KW-0472">Membrane</keyword>
<feature type="transmembrane region" description="Helical" evidence="8">
    <location>
        <begin position="507"/>
        <end position="528"/>
    </location>
</feature>
<dbReference type="PANTHER" id="PTHR42810">
    <property type="entry name" value="PURINE PERMEASE C1399.01C-RELATED"/>
    <property type="match status" value="1"/>
</dbReference>
<evidence type="ECO:0000256" key="8">
    <source>
        <dbReference type="SAM" id="Phobius"/>
    </source>
</evidence>
<feature type="transmembrane region" description="Helical" evidence="8">
    <location>
        <begin position="158"/>
        <end position="183"/>
    </location>
</feature>
<feature type="transmembrane region" description="Helical" evidence="8">
    <location>
        <begin position="250"/>
        <end position="269"/>
    </location>
</feature>
<dbReference type="InterPro" id="IPR006042">
    <property type="entry name" value="Xan_ur_permease"/>
</dbReference>
<keyword evidence="5 8" id="KW-1133">Transmembrane helix</keyword>
<dbReference type="NCBIfam" id="TIGR00801">
    <property type="entry name" value="ncs2"/>
    <property type="match status" value="1"/>
</dbReference>
<keyword evidence="3" id="KW-0813">Transport</keyword>
<dbReference type="GO" id="GO:0042907">
    <property type="term" value="F:xanthine transmembrane transporter activity"/>
    <property type="evidence" value="ECO:0007669"/>
    <property type="project" value="TreeGrafter"/>
</dbReference>
<feature type="transmembrane region" description="Helical" evidence="8">
    <location>
        <begin position="436"/>
        <end position="456"/>
    </location>
</feature>
<dbReference type="EMBL" id="ML120542">
    <property type="protein sequence ID" value="RPA90088.1"/>
    <property type="molecule type" value="Genomic_DNA"/>
</dbReference>
<dbReference type="STRING" id="1336337.A0A3N4IZ83"/>
<evidence type="ECO:0000313" key="9">
    <source>
        <dbReference type="EMBL" id="RPA90088.1"/>
    </source>
</evidence>
<protein>
    <submittedName>
        <fullName evidence="9">Xanthine/uracil permease</fullName>
    </submittedName>
</protein>
<proteinExistence type="inferred from homology"/>
<evidence type="ECO:0000256" key="1">
    <source>
        <dbReference type="ARBA" id="ARBA00004141"/>
    </source>
</evidence>
<dbReference type="AlphaFoldDB" id="A0A3N4IZ83"/>
<dbReference type="Proteomes" id="UP000276215">
    <property type="component" value="Unassembled WGS sequence"/>
</dbReference>
<evidence type="ECO:0000256" key="4">
    <source>
        <dbReference type="ARBA" id="ARBA00022692"/>
    </source>
</evidence>
<feature type="transmembrane region" description="Helical" evidence="8">
    <location>
        <begin position="281"/>
        <end position="300"/>
    </location>
</feature>
<reference evidence="9 10" key="1">
    <citation type="journal article" date="2018" name="Nat. Ecol. Evol.">
        <title>Pezizomycetes genomes reveal the molecular basis of ectomycorrhizal truffle lifestyle.</title>
        <authorList>
            <person name="Murat C."/>
            <person name="Payen T."/>
            <person name="Noel B."/>
            <person name="Kuo A."/>
            <person name="Morin E."/>
            <person name="Chen J."/>
            <person name="Kohler A."/>
            <person name="Krizsan K."/>
            <person name="Balestrini R."/>
            <person name="Da Silva C."/>
            <person name="Montanini B."/>
            <person name="Hainaut M."/>
            <person name="Levati E."/>
            <person name="Barry K.W."/>
            <person name="Belfiori B."/>
            <person name="Cichocki N."/>
            <person name="Clum A."/>
            <person name="Dockter R.B."/>
            <person name="Fauchery L."/>
            <person name="Guy J."/>
            <person name="Iotti M."/>
            <person name="Le Tacon F."/>
            <person name="Lindquist E.A."/>
            <person name="Lipzen A."/>
            <person name="Malagnac F."/>
            <person name="Mello A."/>
            <person name="Molinier V."/>
            <person name="Miyauchi S."/>
            <person name="Poulain J."/>
            <person name="Riccioni C."/>
            <person name="Rubini A."/>
            <person name="Sitrit Y."/>
            <person name="Splivallo R."/>
            <person name="Traeger S."/>
            <person name="Wang M."/>
            <person name="Zifcakova L."/>
            <person name="Wipf D."/>
            <person name="Zambonelli A."/>
            <person name="Paolocci F."/>
            <person name="Nowrousian M."/>
            <person name="Ottonello S."/>
            <person name="Baldrian P."/>
            <person name="Spatafora J.W."/>
            <person name="Henrissat B."/>
            <person name="Nagy L.G."/>
            <person name="Aury J.M."/>
            <person name="Wincker P."/>
            <person name="Grigoriev I.V."/>
            <person name="Bonfante P."/>
            <person name="Martin F.M."/>
        </authorList>
    </citation>
    <scope>NUCLEOTIDE SEQUENCE [LARGE SCALE GENOMIC DNA]</scope>
    <source>
        <strain evidence="9 10">120613-1</strain>
    </source>
</reference>
<evidence type="ECO:0000256" key="5">
    <source>
        <dbReference type="ARBA" id="ARBA00022989"/>
    </source>
</evidence>
<feature type="transmembrane region" description="Helical" evidence="8">
    <location>
        <begin position="320"/>
        <end position="339"/>
    </location>
</feature>
<dbReference type="InterPro" id="IPR006043">
    <property type="entry name" value="NCS2"/>
</dbReference>
<keyword evidence="10" id="KW-1185">Reference proteome</keyword>
<feature type="region of interest" description="Disordered" evidence="7">
    <location>
        <begin position="537"/>
        <end position="565"/>
    </location>
</feature>
<name>A0A3N4IZ83_9PEZI</name>
<evidence type="ECO:0000256" key="3">
    <source>
        <dbReference type="ARBA" id="ARBA00022448"/>
    </source>
</evidence>
<evidence type="ECO:0000256" key="6">
    <source>
        <dbReference type="ARBA" id="ARBA00023136"/>
    </source>
</evidence>
<keyword evidence="4 8" id="KW-0812">Transmembrane</keyword>
<evidence type="ECO:0000256" key="7">
    <source>
        <dbReference type="SAM" id="MobiDB-lite"/>
    </source>
</evidence>
<feature type="transmembrane region" description="Helical" evidence="8">
    <location>
        <begin position="195"/>
        <end position="214"/>
    </location>
</feature>
<feature type="transmembrane region" description="Helical" evidence="8">
    <location>
        <begin position="106"/>
        <end position="124"/>
    </location>
</feature>
<sequence>MSGPDQIVPSTARRRTFGDQARRVNKPLLTKEGLIGNYDYAFLFRDPVHGETAAIGAFFGLDDRMTVLLALLLGFQHALAMLAGVVSPPPPIILGGAGGANLSAEIQQYLVSTSLIVCGILSAIQITRFHVWGTPYVLVIWMPEWGDAKHSSVGTSFAIIPVAQAHVGAILGTGCVCALLEIALSFMPPKALQKIFPPLVTGPTVMLVGVKLIASGFKNWAGGNGPCSAMPETGFFSLCPNIAAPHALPWGSAEFIGLGFSVFFAIIICERFGSPIMKSTSVVIGLLFGCIIAAATGYFSKKRYQSGKAPAVSFIWVHTFKLTIYGPLVLPTLAVYIILACKAIGDITATCDVSKLEVEGKMFDSRIQGGLLADGINGLLASLATIIPMSTYAQNNGVIALTRCANRKAGYGCCFFLILMGIFSKFAASLVAIPSAVLGGMTTFLFCAVAVSGMRITATMPFTRRNQFILTASLALGYGATLVPTWFDHFFTYNGGGGLQGFLDAISLIMETGFAITAFMAIFLNLILPEEVEEDNREEVPIESPNNSNMQVTGSESLDRGVEKV</sequence>
<gene>
    <name evidence="9" type="ORF">L873DRAFT_1839054</name>
</gene>
<dbReference type="GO" id="GO:0005886">
    <property type="term" value="C:plasma membrane"/>
    <property type="evidence" value="ECO:0007669"/>
    <property type="project" value="TreeGrafter"/>
</dbReference>
<dbReference type="GO" id="GO:0000324">
    <property type="term" value="C:fungal-type vacuole"/>
    <property type="evidence" value="ECO:0007669"/>
    <property type="project" value="TreeGrafter"/>
</dbReference>